<dbReference type="AlphaFoldDB" id="A0A8A1LB20"/>
<accession>A0A8A1LB20</accession>
<dbReference type="EMBL" id="CP069102">
    <property type="protein sequence ID" value="QSS49873.1"/>
    <property type="molecule type" value="Genomic_DNA"/>
</dbReference>
<gene>
    <name evidence="1" type="ORF">I7I53_10364</name>
</gene>
<proteinExistence type="predicted"/>
<name>A0A8A1LB20_AJEC8</name>
<evidence type="ECO:0000313" key="1">
    <source>
        <dbReference type="EMBL" id="QSS49873.1"/>
    </source>
</evidence>
<evidence type="ECO:0000313" key="2">
    <source>
        <dbReference type="Proteomes" id="UP000663419"/>
    </source>
</evidence>
<dbReference type="VEuPathDB" id="FungiDB:I7I53_10364"/>
<sequence>MYSTFLDSSSEEEILIRFSALLTCPVHVLSVIHRLLPLHPFYGLLSETRITVPPICLTCLLWVFPNIRLWEPACCFHPLVCEMLSIAQPKPYLIPIGFDRDPCPFSCCFSNCSLSGYRFPAFAVDICLALTCSS</sequence>
<dbReference type="Proteomes" id="UP000663419">
    <property type="component" value="Chromosome 1"/>
</dbReference>
<organism evidence="1 2">
    <name type="scientific">Ajellomyces capsulatus (strain H88)</name>
    <name type="common">Darling's disease fungus</name>
    <name type="synonym">Histoplasma capsulatum</name>
    <dbReference type="NCBI Taxonomy" id="544711"/>
    <lineage>
        <taxon>Eukaryota</taxon>
        <taxon>Fungi</taxon>
        <taxon>Dikarya</taxon>
        <taxon>Ascomycota</taxon>
        <taxon>Pezizomycotina</taxon>
        <taxon>Eurotiomycetes</taxon>
        <taxon>Eurotiomycetidae</taxon>
        <taxon>Onygenales</taxon>
        <taxon>Ajellomycetaceae</taxon>
        <taxon>Histoplasma</taxon>
    </lineage>
</organism>
<reference evidence="1" key="1">
    <citation type="submission" date="2021-01" db="EMBL/GenBank/DDBJ databases">
        <title>Chromosome-level genome assembly of a human fungal pathogen reveals clustering of transcriptionally co-regulated genes.</title>
        <authorList>
            <person name="Voorhies M."/>
            <person name="Cohen S."/>
            <person name="Shea T.P."/>
            <person name="Petrus S."/>
            <person name="Munoz J.F."/>
            <person name="Poplawski S."/>
            <person name="Goldman W.E."/>
            <person name="Michael T."/>
            <person name="Cuomo C.A."/>
            <person name="Sil A."/>
            <person name="Beyhan S."/>
        </authorList>
    </citation>
    <scope>NUCLEOTIDE SEQUENCE</scope>
    <source>
        <strain evidence="1">H88</strain>
    </source>
</reference>
<protein>
    <submittedName>
        <fullName evidence="1">Uncharacterized protein</fullName>
    </submittedName>
</protein>